<protein>
    <submittedName>
        <fullName evidence="2">Uncharacterized protein</fullName>
    </submittedName>
</protein>
<feature type="compositionally biased region" description="Basic residues" evidence="1">
    <location>
        <begin position="147"/>
        <end position="157"/>
    </location>
</feature>
<organism evidence="2 3">
    <name type="scientific">Zopfia rhizophila CBS 207.26</name>
    <dbReference type="NCBI Taxonomy" id="1314779"/>
    <lineage>
        <taxon>Eukaryota</taxon>
        <taxon>Fungi</taxon>
        <taxon>Dikarya</taxon>
        <taxon>Ascomycota</taxon>
        <taxon>Pezizomycotina</taxon>
        <taxon>Dothideomycetes</taxon>
        <taxon>Dothideomycetes incertae sedis</taxon>
        <taxon>Zopfiaceae</taxon>
        <taxon>Zopfia</taxon>
    </lineage>
</organism>
<accession>A0A6A6DFU4</accession>
<name>A0A6A6DFU4_9PEZI</name>
<dbReference type="OrthoDB" id="303107at2759"/>
<gene>
    <name evidence="2" type="ORF">K469DRAFT_721044</name>
</gene>
<dbReference type="AlphaFoldDB" id="A0A6A6DFU4"/>
<feature type="compositionally biased region" description="Polar residues" evidence="1">
    <location>
        <begin position="159"/>
        <end position="174"/>
    </location>
</feature>
<evidence type="ECO:0000313" key="2">
    <source>
        <dbReference type="EMBL" id="KAF2177099.1"/>
    </source>
</evidence>
<evidence type="ECO:0000256" key="1">
    <source>
        <dbReference type="SAM" id="MobiDB-lite"/>
    </source>
</evidence>
<keyword evidence="3" id="KW-1185">Reference proteome</keyword>
<reference evidence="2" key="1">
    <citation type="journal article" date="2020" name="Stud. Mycol.">
        <title>101 Dothideomycetes genomes: a test case for predicting lifestyles and emergence of pathogens.</title>
        <authorList>
            <person name="Haridas S."/>
            <person name="Albert R."/>
            <person name="Binder M."/>
            <person name="Bloem J."/>
            <person name="Labutti K."/>
            <person name="Salamov A."/>
            <person name="Andreopoulos B."/>
            <person name="Baker S."/>
            <person name="Barry K."/>
            <person name="Bills G."/>
            <person name="Bluhm B."/>
            <person name="Cannon C."/>
            <person name="Castanera R."/>
            <person name="Culley D."/>
            <person name="Daum C."/>
            <person name="Ezra D."/>
            <person name="Gonzalez J."/>
            <person name="Henrissat B."/>
            <person name="Kuo A."/>
            <person name="Liang C."/>
            <person name="Lipzen A."/>
            <person name="Lutzoni F."/>
            <person name="Magnuson J."/>
            <person name="Mondo S."/>
            <person name="Nolan M."/>
            <person name="Ohm R."/>
            <person name="Pangilinan J."/>
            <person name="Park H.-J."/>
            <person name="Ramirez L."/>
            <person name="Alfaro M."/>
            <person name="Sun H."/>
            <person name="Tritt A."/>
            <person name="Yoshinaga Y."/>
            <person name="Zwiers L.-H."/>
            <person name="Turgeon B."/>
            <person name="Goodwin S."/>
            <person name="Spatafora J."/>
            <person name="Crous P."/>
            <person name="Grigoriev I."/>
        </authorList>
    </citation>
    <scope>NUCLEOTIDE SEQUENCE</scope>
    <source>
        <strain evidence="2">CBS 207.26</strain>
    </source>
</reference>
<feature type="compositionally biased region" description="Polar residues" evidence="1">
    <location>
        <begin position="181"/>
        <end position="191"/>
    </location>
</feature>
<dbReference type="Proteomes" id="UP000800200">
    <property type="component" value="Unassembled WGS sequence"/>
</dbReference>
<feature type="region of interest" description="Disordered" evidence="1">
    <location>
        <begin position="121"/>
        <end position="246"/>
    </location>
</feature>
<dbReference type="EMBL" id="ML994695">
    <property type="protein sequence ID" value="KAF2177099.1"/>
    <property type="molecule type" value="Genomic_DNA"/>
</dbReference>
<sequence>MPSRCNRRDVNWPEDDVIELLAQLDFLVAWPQESSCLLTEDQRKEADKKIILQLSEKIDGKYTPRQVRNKLLSLYAKGDTTEYYKTNFSIVFRLGSSEMRALDDSTRERVKDRFEQLHAWIPRTKRSSSKRPTPSKPTVSPTPPAQRVHKRRRKLSRTPRYQTQSRTVTPCNTSPKRKNNSKQISRTSPSVVITPIKQEGSTFTRPHVDSLPEWTEVGDSMEEDSHRSSSGEPPANTLLTPDTSRFDYPHTTVREVLKPPQPITRIMLDIQEHEDLMHELSYFRQKWEQAEVDIEQLKRESREKEALTAKTHSASFSFEAEIKRKNARIADLESQVSRQAFLQPYLDLESGELNAETLEEIRSKASVLAKRIAAIDLTSGLEYPNEEEITIEWSSGLVELVNPALSHNVHGPVHRINDLIDPNIPPQRFIQALIGAAVCEKVFRQKFKCIEMMSTSLLDEYRNHVAAACDKNVLRSLDFASHRSVIRNDQFQNIVLPRKAKGLAERHLEILAPFIAEKEKAECTEKLRWRLEGIFTIALNLKVLLMTTKDMFECIWPAPGSDFDVDTMETARPRRQEIDQYDQTESPRVVLPVTPGLRVYSHDRQMVDYNGFRKVGDHVDGQQSVVAKSMVYI</sequence>
<feature type="compositionally biased region" description="Low complexity" evidence="1">
    <location>
        <begin position="130"/>
        <end position="139"/>
    </location>
</feature>
<evidence type="ECO:0000313" key="3">
    <source>
        <dbReference type="Proteomes" id="UP000800200"/>
    </source>
</evidence>
<proteinExistence type="predicted"/>